<proteinExistence type="predicted"/>
<dbReference type="InterPro" id="IPR027417">
    <property type="entry name" value="P-loop_NTPase"/>
</dbReference>
<dbReference type="EMBL" id="CP163435">
    <property type="protein sequence ID" value="XDQ25149.1"/>
    <property type="molecule type" value="Genomic_DNA"/>
</dbReference>
<dbReference type="InterPro" id="IPR041538">
    <property type="entry name" value="RavA-like_AAA_lid"/>
</dbReference>
<dbReference type="InterPro" id="IPR045427">
    <property type="entry name" value="MoxR"/>
</dbReference>
<evidence type="ECO:0000313" key="3">
    <source>
        <dbReference type="EMBL" id="XDQ25149.1"/>
    </source>
</evidence>
<dbReference type="PANTHER" id="PTHR32204">
    <property type="entry name" value="ATPASE RAVA"/>
    <property type="match status" value="1"/>
</dbReference>
<feature type="domain" description="ATPase RavA-like AAA lid" evidence="1">
    <location>
        <begin position="260"/>
        <end position="314"/>
    </location>
</feature>
<reference evidence="3" key="1">
    <citation type="submission" date="2024-07" db="EMBL/GenBank/DDBJ databases">
        <authorList>
            <person name="Yu S.T."/>
        </authorList>
    </citation>
    <scope>NUCLEOTIDE SEQUENCE</scope>
    <source>
        <strain evidence="3">R21</strain>
    </source>
</reference>
<dbReference type="RefSeq" id="WP_369232434.1">
    <property type="nucleotide sequence ID" value="NZ_CP163435.1"/>
</dbReference>
<accession>A0AB39P482</accession>
<protein>
    <submittedName>
        <fullName evidence="3">AAA family ATPase</fullName>
    </submittedName>
</protein>
<evidence type="ECO:0000259" key="2">
    <source>
        <dbReference type="Pfam" id="PF20030"/>
    </source>
</evidence>
<dbReference type="Gene3D" id="3.40.50.300">
    <property type="entry name" value="P-loop containing nucleotide triphosphate hydrolases"/>
    <property type="match status" value="1"/>
</dbReference>
<organism evidence="3">
    <name type="scientific">Streptomyces sp. R21</name>
    <dbReference type="NCBI Taxonomy" id="3238627"/>
    <lineage>
        <taxon>Bacteria</taxon>
        <taxon>Bacillati</taxon>
        <taxon>Actinomycetota</taxon>
        <taxon>Actinomycetes</taxon>
        <taxon>Kitasatosporales</taxon>
        <taxon>Streptomycetaceae</taxon>
        <taxon>Streptomyces</taxon>
    </lineage>
</organism>
<dbReference type="PANTHER" id="PTHR32204:SF0">
    <property type="entry name" value="ATPASE RAVA"/>
    <property type="match status" value="1"/>
</dbReference>
<dbReference type="AlphaFoldDB" id="A0AB39P482"/>
<gene>
    <name evidence="3" type="ORF">AB5J56_10850</name>
</gene>
<evidence type="ECO:0000259" key="1">
    <source>
        <dbReference type="Pfam" id="PF17868"/>
    </source>
</evidence>
<dbReference type="InterPro" id="IPR050513">
    <property type="entry name" value="RavA_ATPases"/>
</dbReference>
<feature type="domain" description="MoxR" evidence="2">
    <location>
        <begin position="21"/>
        <end position="205"/>
    </location>
</feature>
<sequence>MTTDTGLDTAVRLLALGYANRLKEVKQDFVGRDEVVDLLGLAALCQEHILVIGPPGTAKTRLLDRFCQVLDTQPFSYLLTRFTEPAELFGPLNVELFQKQSIYEVNTEGMLPQARVAFLDEVFQGSSAILNTLLTLINERTFHTGRTVIRTPLVTLVGSSNEIPADPVLDAFSDRFLLRCNLDYVADDEVEEVLALGWQGERERIARGWDDDGNSPLTDHDRNLVSIAPGDLHTLQRAVADIDVSEIRGTYTRILQGFRAEGIAFSDRRAVRAQKVFAASALLAGRGSAGPADLARLVNLWTDPRDEPSIRRIVADHGVPVQESRSRIRELFEILQVDLQEFVARRDQADSREQLHELMRQIQRLASELRRDHPEEQEALRTVQREQRTTVELFREMYGDEGLH</sequence>
<dbReference type="SUPFAM" id="SSF52540">
    <property type="entry name" value="P-loop containing nucleoside triphosphate hydrolases"/>
    <property type="match status" value="1"/>
</dbReference>
<name>A0AB39P482_9ACTN</name>
<dbReference type="Pfam" id="PF20030">
    <property type="entry name" value="bpMoxR"/>
    <property type="match status" value="1"/>
</dbReference>
<dbReference type="Pfam" id="PF17868">
    <property type="entry name" value="AAA_lid_8"/>
    <property type="match status" value="1"/>
</dbReference>